<feature type="domain" description="Carboxymuconolactone decarboxylase-like" evidence="1">
    <location>
        <begin position="46"/>
        <end position="123"/>
    </location>
</feature>
<proteinExistence type="predicted"/>
<dbReference type="EMBL" id="BAAAPY010000001">
    <property type="protein sequence ID" value="GAA2070661.1"/>
    <property type="molecule type" value="Genomic_DNA"/>
</dbReference>
<accession>A0ABN2VSA6</accession>
<sequence length="175" mass="19465">MSTPRIAPGGRREIGLVNHLLSTAAGRTIGSGPPNVFTTLGRRRGLFRAWLLYSATMMPGGRLPRTDTELVILHVATVRECAYERRHHERLGARVGLSRAEVEHAGDVSWSGWSERQRILLAATDELVRTRGLGDDTWASVRSILDEARTIEWLMLCGHYDALATTLLTLRVQPD</sequence>
<dbReference type="PANTHER" id="PTHR34846">
    <property type="entry name" value="4-CARBOXYMUCONOLACTONE DECARBOXYLASE FAMILY PROTEIN (AFU_ORTHOLOGUE AFUA_6G11590)"/>
    <property type="match status" value="1"/>
</dbReference>
<protein>
    <submittedName>
        <fullName evidence="2">Carboxymuconolactone decarboxylase family protein</fullName>
    </submittedName>
</protein>
<dbReference type="SUPFAM" id="SSF69118">
    <property type="entry name" value="AhpD-like"/>
    <property type="match status" value="1"/>
</dbReference>
<comment type="caution">
    <text evidence="2">The sequence shown here is derived from an EMBL/GenBank/DDBJ whole genome shotgun (WGS) entry which is preliminary data.</text>
</comment>
<name>A0ABN2VSA6_9ACTN</name>
<dbReference type="Proteomes" id="UP001501480">
    <property type="component" value="Unassembled WGS sequence"/>
</dbReference>
<evidence type="ECO:0000313" key="3">
    <source>
        <dbReference type="Proteomes" id="UP001501480"/>
    </source>
</evidence>
<reference evidence="2 3" key="1">
    <citation type="journal article" date="2019" name="Int. J. Syst. Evol. Microbiol.">
        <title>The Global Catalogue of Microorganisms (GCM) 10K type strain sequencing project: providing services to taxonomists for standard genome sequencing and annotation.</title>
        <authorList>
            <consortium name="The Broad Institute Genomics Platform"/>
            <consortium name="The Broad Institute Genome Sequencing Center for Infectious Disease"/>
            <person name="Wu L."/>
            <person name="Ma J."/>
        </authorList>
    </citation>
    <scope>NUCLEOTIDE SEQUENCE [LARGE SCALE GENOMIC DNA]</scope>
    <source>
        <strain evidence="2 3">JCM 15749</strain>
    </source>
</reference>
<evidence type="ECO:0000313" key="2">
    <source>
        <dbReference type="EMBL" id="GAA2070661.1"/>
    </source>
</evidence>
<organism evidence="2 3">
    <name type="scientific">Aeromicrobium halocynthiae</name>
    <dbReference type="NCBI Taxonomy" id="560557"/>
    <lineage>
        <taxon>Bacteria</taxon>
        <taxon>Bacillati</taxon>
        <taxon>Actinomycetota</taxon>
        <taxon>Actinomycetes</taxon>
        <taxon>Propionibacteriales</taxon>
        <taxon>Nocardioidaceae</taxon>
        <taxon>Aeromicrobium</taxon>
    </lineage>
</organism>
<gene>
    <name evidence="2" type="ORF">GCM10009821_04920</name>
</gene>
<dbReference type="Gene3D" id="1.20.1290.10">
    <property type="entry name" value="AhpD-like"/>
    <property type="match status" value="1"/>
</dbReference>
<dbReference type="RefSeq" id="WP_344323870.1">
    <property type="nucleotide sequence ID" value="NZ_BAAAPY010000001.1"/>
</dbReference>
<keyword evidence="3" id="KW-1185">Reference proteome</keyword>
<dbReference type="PANTHER" id="PTHR34846:SF5">
    <property type="entry name" value="CARBOXYMUCONOLACTONE DECARBOXYLASE-LIKE DOMAIN-CONTAINING PROTEIN"/>
    <property type="match status" value="1"/>
</dbReference>
<dbReference type="InterPro" id="IPR003779">
    <property type="entry name" value="CMD-like"/>
</dbReference>
<dbReference type="InterPro" id="IPR029032">
    <property type="entry name" value="AhpD-like"/>
</dbReference>
<dbReference type="Pfam" id="PF02627">
    <property type="entry name" value="CMD"/>
    <property type="match status" value="1"/>
</dbReference>
<evidence type="ECO:0000259" key="1">
    <source>
        <dbReference type="Pfam" id="PF02627"/>
    </source>
</evidence>